<evidence type="ECO:0000313" key="8">
    <source>
        <dbReference type="Proteomes" id="UP000261620"/>
    </source>
</evidence>
<keyword evidence="2" id="KW-0547">Nucleotide-binding</keyword>
<reference evidence="7" key="2">
    <citation type="submission" date="2025-09" db="UniProtKB">
        <authorList>
            <consortium name="Ensembl"/>
        </authorList>
    </citation>
    <scope>IDENTIFICATION</scope>
</reference>
<keyword evidence="3" id="KW-0378">Hydrolase</keyword>
<reference evidence="7" key="1">
    <citation type="submission" date="2025-08" db="UniProtKB">
        <authorList>
            <consortium name="Ensembl"/>
        </authorList>
    </citation>
    <scope>IDENTIFICATION</scope>
</reference>
<dbReference type="Proteomes" id="UP000261620">
    <property type="component" value="Unplaced"/>
</dbReference>
<name>A0A3Q3WYR2_MOLML</name>
<dbReference type="GO" id="GO:0051646">
    <property type="term" value="P:mitochondrion localization"/>
    <property type="evidence" value="ECO:0007669"/>
    <property type="project" value="TreeGrafter"/>
</dbReference>
<evidence type="ECO:0000259" key="6">
    <source>
        <dbReference type="Pfam" id="PF04799"/>
    </source>
</evidence>
<protein>
    <recommendedName>
        <fullName evidence="6">Fzo/mitofusin HR2 domain-containing protein</fullName>
    </recommendedName>
</protein>
<sequence>MFERRFEVKTSRTLRFLSGPFTVTPDCGRPLTPQEFICQSAVKTKLEQHTVRAWQITEAIKAVMDAVNIASADRKIFCLEEREDQRDRLDFVRGQINRLSDSVKQRIGTLSDDVAAKVAAALSDQIRSLPVLVEKFSADFNPTQETLEFYKAKLLQHVEGRVISCLAHRCSAADAASALSSDSVRPLLSQSVRERLSAPPTSFQLTYDLGLAALCDDFREHIEFQFSLGWTALVTRFVGGVNAKRALAGSAPHLQDNVVVSIATGLVSVTSRTSMTVLVIGGVLWRTVGWRVLALSPSPYGVHYLYEKLTWTNASREHALKQQFVEHAAHRLRAVIPVRSSACSQQAYKELWSTFSRLAQLVDLSGAELEGNIRQLSFRIQRLETVQRRSKAFRSVRATELQTQLEAFSAHYLQGD</sequence>
<comment type="subcellular location">
    <subcellularLocation>
        <location evidence="1">Membrane</location>
    </subcellularLocation>
</comment>
<dbReference type="Gene3D" id="1.20.5.110">
    <property type="match status" value="1"/>
</dbReference>
<evidence type="ECO:0000256" key="1">
    <source>
        <dbReference type="ARBA" id="ARBA00004370"/>
    </source>
</evidence>
<dbReference type="OMA" id="DASRERX"/>
<evidence type="ECO:0000256" key="4">
    <source>
        <dbReference type="ARBA" id="ARBA00023134"/>
    </source>
</evidence>
<evidence type="ECO:0000256" key="5">
    <source>
        <dbReference type="ARBA" id="ARBA00023136"/>
    </source>
</evidence>
<organism evidence="7 8">
    <name type="scientific">Mola mola</name>
    <name type="common">Ocean sunfish</name>
    <name type="synonym">Tetraodon mola</name>
    <dbReference type="NCBI Taxonomy" id="94237"/>
    <lineage>
        <taxon>Eukaryota</taxon>
        <taxon>Metazoa</taxon>
        <taxon>Chordata</taxon>
        <taxon>Craniata</taxon>
        <taxon>Vertebrata</taxon>
        <taxon>Euteleostomi</taxon>
        <taxon>Actinopterygii</taxon>
        <taxon>Neopterygii</taxon>
        <taxon>Teleostei</taxon>
        <taxon>Neoteleostei</taxon>
        <taxon>Acanthomorphata</taxon>
        <taxon>Eupercaria</taxon>
        <taxon>Tetraodontiformes</taxon>
        <taxon>Molidae</taxon>
        <taxon>Mola</taxon>
    </lineage>
</organism>
<keyword evidence="4" id="KW-0342">GTP-binding</keyword>
<dbReference type="PANTHER" id="PTHR10465:SF2">
    <property type="entry name" value="MITOFUSIN-1"/>
    <property type="match status" value="1"/>
</dbReference>
<dbReference type="InterPro" id="IPR006884">
    <property type="entry name" value="Fzo/mitofusin_HR2"/>
</dbReference>
<evidence type="ECO:0000256" key="2">
    <source>
        <dbReference type="ARBA" id="ARBA00022741"/>
    </source>
</evidence>
<dbReference type="GO" id="GO:0005741">
    <property type="term" value="C:mitochondrial outer membrane"/>
    <property type="evidence" value="ECO:0007669"/>
    <property type="project" value="InterPro"/>
</dbReference>
<dbReference type="GO" id="GO:0003924">
    <property type="term" value="F:GTPase activity"/>
    <property type="evidence" value="ECO:0007669"/>
    <property type="project" value="InterPro"/>
</dbReference>
<keyword evidence="8" id="KW-1185">Reference proteome</keyword>
<proteinExistence type="predicted"/>
<dbReference type="GO" id="GO:0005525">
    <property type="term" value="F:GTP binding"/>
    <property type="evidence" value="ECO:0007669"/>
    <property type="project" value="UniProtKB-KW"/>
</dbReference>
<dbReference type="InterPro" id="IPR027094">
    <property type="entry name" value="Mitofusin_fam"/>
</dbReference>
<evidence type="ECO:0000256" key="3">
    <source>
        <dbReference type="ARBA" id="ARBA00022801"/>
    </source>
</evidence>
<dbReference type="STRING" id="94237.ENSMMOP00000023658"/>
<accession>A0A3Q3WYR2</accession>
<feature type="domain" description="Fzo/mitofusin HR2" evidence="6">
    <location>
        <begin position="255"/>
        <end position="414"/>
    </location>
</feature>
<keyword evidence="5" id="KW-0472">Membrane</keyword>
<dbReference type="PANTHER" id="PTHR10465">
    <property type="entry name" value="TRANSMEMBRANE GTPASE FZO1"/>
    <property type="match status" value="1"/>
</dbReference>
<dbReference type="GO" id="GO:0008053">
    <property type="term" value="P:mitochondrial fusion"/>
    <property type="evidence" value="ECO:0007669"/>
    <property type="project" value="InterPro"/>
</dbReference>
<evidence type="ECO:0000313" key="7">
    <source>
        <dbReference type="Ensembl" id="ENSMMOP00000023658.1"/>
    </source>
</evidence>
<dbReference type="Ensembl" id="ENSMMOT00000024052.1">
    <property type="protein sequence ID" value="ENSMMOP00000023658.1"/>
    <property type="gene ID" value="ENSMMOG00000018004.1"/>
</dbReference>
<dbReference type="SUPFAM" id="SSF111479">
    <property type="entry name" value="Fzo-like conserved region"/>
    <property type="match status" value="1"/>
</dbReference>
<dbReference type="Pfam" id="PF04799">
    <property type="entry name" value="Fzo_mitofusin"/>
    <property type="match status" value="1"/>
</dbReference>
<dbReference type="AlphaFoldDB" id="A0A3Q3WYR2"/>